<sequence length="179" mass="20096">MSHVVARIKELALTPTETLEETVRTGDLQSLTQVMTNFRCNVSGAVVAAARSGRVDMLEILLAEKNRKLNDEECNYEHEEREDDEFLVEAATLAARRGCLEAVRLLHDSVYYYDSKNNSLWLVLEEAASRGHVDVVRYAGESLHDCDDDFIDCTTDRSWETCRALALAISGGHVDVVEF</sequence>
<reference evidence="2" key="1">
    <citation type="submission" date="2023-04" db="EMBL/GenBank/DDBJ databases">
        <title>Phytophthora fragariaefolia NBRC 109709.</title>
        <authorList>
            <person name="Ichikawa N."/>
            <person name="Sato H."/>
            <person name="Tonouchi N."/>
        </authorList>
    </citation>
    <scope>NUCLEOTIDE SEQUENCE</scope>
    <source>
        <strain evidence="2">NBRC 109709</strain>
    </source>
</reference>
<evidence type="ECO:0000256" key="1">
    <source>
        <dbReference type="SAM" id="Coils"/>
    </source>
</evidence>
<keyword evidence="3" id="KW-1185">Reference proteome</keyword>
<organism evidence="2 3">
    <name type="scientific">Phytophthora fragariaefolia</name>
    <dbReference type="NCBI Taxonomy" id="1490495"/>
    <lineage>
        <taxon>Eukaryota</taxon>
        <taxon>Sar</taxon>
        <taxon>Stramenopiles</taxon>
        <taxon>Oomycota</taxon>
        <taxon>Peronosporomycetes</taxon>
        <taxon>Peronosporales</taxon>
        <taxon>Peronosporaceae</taxon>
        <taxon>Phytophthora</taxon>
    </lineage>
</organism>
<dbReference type="PANTHER" id="PTHR46586:SF3">
    <property type="entry name" value="ANKYRIN REPEAT-CONTAINING PROTEIN"/>
    <property type="match status" value="1"/>
</dbReference>
<dbReference type="Pfam" id="PF12796">
    <property type="entry name" value="Ank_2"/>
    <property type="match status" value="1"/>
</dbReference>
<dbReference type="OrthoDB" id="103403at2759"/>
<dbReference type="InterPro" id="IPR036770">
    <property type="entry name" value="Ankyrin_rpt-contain_sf"/>
</dbReference>
<evidence type="ECO:0000313" key="3">
    <source>
        <dbReference type="Proteomes" id="UP001165121"/>
    </source>
</evidence>
<accession>A0A9W7D8B2</accession>
<dbReference type="PANTHER" id="PTHR46586">
    <property type="entry name" value="ANKYRIN REPEAT-CONTAINING PROTEIN"/>
    <property type="match status" value="1"/>
</dbReference>
<evidence type="ECO:0000313" key="2">
    <source>
        <dbReference type="EMBL" id="GMF61752.1"/>
    </source>
</evidence>
<name>A0A9W7D8B2_9STRA</name>
<dbReference type="Proteomes" id="UP001165121">
    <property type="component" value="Unassembled WGS sequence"/>
</dbReference>
<comment type="caution">
    <text evidence="2">The sequence shown here is derived from an EMBL/GenBank/DDBJ whole genome shotgun (WGS) entry which is preliminary data.</text>
</comment>
<dbReference type="Gene3D" id="1.25.40.20">
    <property type="entry name" value="Ankyrin repeat-containing domain"/>
    <property type="match status" value="1"/>
</dbReference>
<feature type="coiled-coil region" evidence="1">
    <location>
        <begin position="55"/>
        <end position="82"/>
    </location>
</feature>
<proteinExistence type="predicted"/>
<dbReference type="InterPro" id="IPR002110">
    <property type="entry name" value="Ankyrin_rpt"/>
</dbReference>
<dbReference type="SUPFAM" id="SSF48403">
    <property type="entry name" value="Ankyrin repeat"/>
    <property type="match status" value="1"/>
</dbReference>
<keyword evidence="1" id="KW-0175">Coiled coil</keyword>
<dbReference type="AlphaFoldDB" id="A0A9W7D8B2"/>
<protein>
    <submittedName>
        <fullName evidence="2">Unnamed protein product</fullName>
    </submittedName>
</protein>
<dbReference type="InterPro" id="IPR052050">
    <property type="entry name" value="SecEffector_AnkRepeat"/>
</dbReference>
<gene>
    <name evidence="2" type="ORF">Pfra01_002687700</name>
</gene>
<dbReference type="EMBL" id="BSXT01006024">
    <property type="protein sequence ID" value="GMF61752.1"/>
    <property type="molecule type" value="Genomic_DNA"/>
</dbReference>